<proteinExistence type="predicted"/>
<sequence length="344" mass="39983">MPANFNEQEVLFRYGCIFQIVNVEPLENGIWVIHLFLRSEEDYSLKTLLNHMKSELGVETNIISLGHLFWKMGAYDKAKTYCRRLLQELTTDDLTSAQCYEILGLVAYSQEEYQQALINHFTALSLRLELIKPIYGSIELIIDDTIVDDAILPKTRQLSEVSPLDIAACFNNIGNVLIKKEEFELALFYHRKALFLKQKYLTREEHVDTSLTYHNIGGVYLSMDDAASSITNYQKALDIRLKLLPIYHPLIGSTYRAIGQVHEFNKDYCQACHYYRKAYKIYVASLPKQHQNIINIKTDILRVYPLMRLMKLRKHLAETKNFSYALDAFFPTGKKYHRNDKTSS</sequence>
<dbReference type="Proteomes" id="UP000677228">
    <property type="component" value="Unassembled WGS sequence"/>
</dbReference>
<dbReference type="SMART" id="SM00028">
    <property type="entry name" value="TPR"/>
    <property type="match status" value="5"/>
</dbReference>
<dbReference type="AlphaFoldDB" id="A0A8S2D7R2"/>
<dbReference type="SUPFAM" id="SSF48452">
    <property type="entry name" value="TPR-like"/>
    <property type="match status" value="2"/>
</dbReference>
<evidence type="ECO:0000313" key="6">
    <source>
        <dbReference type="Proteomes" id="UP000677228"/>
    </source>
</evidence>
<gene>
    <name evidence="4" type="ORF">OVA965_LOCUS5817</name>
    <name evidence="5" type="ORF">TMI583_LOCUS5814</name>
</gene>
<keyword evidence="1" id="KW-0677">Repeat</keyword>
<feature type="repeat" description="TPR" evidence="3">
    <location>
        <begin position="210"/>
        <end position="243"/>
    </location>
</feature>
<dbReference type="Proteomes" id="UP000682733">
    <property type="component" value="Unassembled WGS sequence"/>
</dbReference>
<keyword evidence="2 3" id="KW-0802">TPR repeat</keyword>
<evidence type="ECO:0000256" key="2">
    <source>
        <dbReference type="ARBA" id="ARBA00022803"/>
    </source>
</evidence>
<dbReference type="PANTHER" id="PTHR45641">
    <property type="entry name" value="TETRATRICOPEPTIDE REPEAT PROTEIN (AFU_ORTHOLOGUE AFUA_6G03870)"/>
    <property type="match status" value="1"/>
</dbReference>
<evidence type="ECO:0008006" key="7">
    <source>
        <dbReference type="Google" id="ProtNLM"/>
    </source>
</evidence>
<evidence type="ECO:0000313" key="4">
    <source>
        <dbReference type="EMBL" id="CAF0824424.1"/>
    </source>
</evidence>
<evidence type="ECO:0000256" key="3">
    <source>
        <dbReference type="PROSITE-ProRule" id="PRU00339"/>
    </source>
</evidence>
<dbReference type="Pfam" id="PF13424">
    <property type="entry name" value="TPR_12"/>
    <property type="match status" value="1"/>
</dbReference>
<dbReference type="InterPro" id="IPR011990">
    <property type="entry name" value="TPR-like_helical_dom_sf"/>
</dbReference>
<evidence type="ECO:0000313" key="5">
    <source>
        <dbReference type="EMBL" id="CAF3608809.1"/>
    </source>
</evidence>
<dbReference type="InterPro" id="IPR019734">
    <property type="entry name" value="TPR_rpt"/>
</dbReference>
<reference evidence="4" key="1">
    <citation type="submission" date="2021-02" db="EMBL/GenBank/DDBJ databases">
        <authorList>
            <person name="Nowell W R."/>
        </authorList>
    </citation>
    <scope>NUCLEOTIDE SEQUENCE</scope>
</reference>
<dbReference type="EMBL" id="CAJOBA010001679">
    <property type="protein sequence ID" value="CAF3608809.1"/>
    <property type="molecule type" value="Genomic_DNA"/>
</dbReference>
<dbReference type="Pfam" id="PF13181">
    <property type="entry name" value="TPR_8"/>
    <property type="match status" value="1"/>
</dbReference>
<evidence type="ECO:0000256" key="1">
    <source>
        <dbReference type="ARBA" id="ARBA00022737"/>
    </source>
</evidence>
<dbReference type="EMBL" id="CAJNOK010001679">
    <property type="protein sequence ID" value="CAF0824424.1"/>
    <property type="molecule type" value="Genomic_DNA"/>
</dbReference>
<protein>
    <recommendedName>
        <fullName evidence="7">Tetratricopeptide repeat protein</fullName>
    </recommendedName>
</protein>
<dbReference type="Gene3D" id="1.25.40.10">
    <property type="entry name" value="Tetratricopeptide repeat domain"/>
    <property type="match status" value="2"/>
</dbReference>
<dbReference type="PANTHER" id="PTHR45641:SF1">
    <property type="entry name" value="AAA+ ATPASE DOMAIN-CONTAINING PROTEIN"/>
    <property type="match status" value="1"/>
</dbReference>
<name>A0A8S2D7R2_9BILA</name>
<comment type="caution">
    <text evidence="4">The sequence shown here is derived from an EMBL/GenBank/DDBJ whole genome shotgun (WGS) entry which is preliminary data.</text>
</comment>
<organism evidence="4 6">
    <name type="scientific">Didymodactylos carnosus</name>
    <dbReference type="NCBI Taxonomy" id="1234261"/>
    <lineage>
        <taxon>Eukaryota</taxon>
        <taxon>Metazoa</taxon>
        <taxon>Spiralia</taxon>
        <taxon>Gnathifera</taxon>
        <taxon>Rotifera</taxon>
        <taxon>Eurotatoria</taxon>
        <taxon>Bdelloidea</taxon>
        <taxon>Philodinida</taxon>
        <taxon>Philodinidae</taxon>
        <taxon>Didymodactylos</taxon>
    </lineage>
</organism>
<dbReference type="PROSITE" id="PS50005">
    <property type="entry name" value="TPR"/>
    <property type="match status" value="1"/>
</dbReference>
<accession>A0A8S2D7R2</accession>